<dbReference type="InterPro" id="IPR053781">
    <property type="entry name" value="F-box_AtFBL13-like"/>
</dbReference>
<dbReference type="Gene3D" id="1.20.1280.50">
    <property type="match status" value="1"/>
</dbReference>
<dbReference type="PANTHER" id="PTHR31900">
    <property type="entry name" value="F-BOX/RNI SUPERFAMILY PROTEIN-RELATED"/>
    <property type="match status" value="1"/>
</dbReference>
<evidence type="ECO:0000313" key="3">
    <source>
        <dbReference type="RefSeq" id="XP_010429704.1"/>
    </source>
</evidence>
<evidence type="ECO:0000259" key="1">
    <source>
        <dbReference type="PROSITE" id="PS50181"/>
    </source>
</evidence>
<dbReference type="SMART" id="SM00256">
    <property type="entry name" value="FBOX"/>
    <property type="match status" value="1"/>
</dbReference>
<dbReference type="SMART" id="SM00579">
    <property type="entry name" value="FBD"/>
    <property type="match status" value="1"/>
</dbReference>
<gene>
    <name evidence="3" type="primary">LOC104714142</name>
</gene>
<dbReference type="Pfam" id="PF00646">
    <property type="entry name" value="F-box"/>
    <property type="match status" value="1"/>
</dbReference>
<dbReference type="InterPro" id="IPR055411">
    <property type="entry name" value="LRR_FXL15/At3g58940/PEG3-like"/>
</dbReference>
<dbReference type="InterPro" id="IPR050232">
    <property type="entry name" value="FBL13/AtMIF1-like"/>
</dbReference>
<reference evidence="2" key="1">
    <citation type="journal article" date="2014" name="Nat. Commun.">
        <title>The emerging biofuel crop Camelina sativa retains a highly undifferentiated hexaploid genome structure.</title>
        <authorList>
            <person name="Kagale S."/>
            <person name="Koh C."/>
            <person name="Nixon J."/>
            <person name="Bollina V."/>
            <person name="Clarke W.E."/>
            <person name="Tuteja R."/>
            <person name="Spillane C."/>
            <person name="Robinson S.J."/>
            <person name="Links M.G."/>
            <person name="Clarke C."/>
            <person name="Higgins E.E."/>
            <person name="Huebert T."/>
            <person name="Sharpe A.G."/>
            <person name="Parkin I.A."/>
        </authorList>
    </citation>
    <scope>NUCLEOTIDE SEQUENCE [LARGE SCALE GENOMIC DNA]</scope>
    <source>
        <strain evidence="2">cv. DH55</strain>
    </source>
</reference>
<dbReference type="PANTHER" id="PTHR31900:SF33">
    <property type="entry name" value="PROTEIN WITH RNI-LIKE_FBD-LIKE DOMAIN"/>
    <property type="match status" value="1"/>
</dbReference>
<dbReference type="InterPro" id="IPR001810">
    <property type="entry name" value="F-box_dom"/>
</dbReference>
<sequence length="465" mass="53174">MDGARRKRVGATVKRSRGRRASEVDLISDLPDSLLCQVLLKLTTKDVVKTSILSRRWRDLWKCVPRLDLDGEDFFEGRWYTDSGMANCVSFVDRFLGLHRESCLESFKFSCLGDGNREPDNALIWRWMSTVLDLKAKHIDYTEDAYESAEPQIPPAIYTCQNLVSLRLSRVTMSSSPEFVSLPSLRVLDLSYVEYPDHLTMETLISGCTTLETLNIDRDGYDQLPVLRVCSQSLLSFTHNQDKTIDEDSMVDTSIVIDAPRLKFLKLRDDRTASFIIKNFGCLVEVDLDIVFSLSDGSNFDLPKKNMIRNFLGSIYLVKDMIISSSTLEVIYEYSRCEPLPLFCNLSSLRVDSTHKSWEMLPNFLESCPNLKSLVLEFRHYLDKGRINMIPGPRCVLSSLEYVKLESPLHGEEMEMKLVSFILENSPILKKLTLSVRKFRKEESVILKELIAIPRLSSSCQVIVL</sequence>
<dbReference type="SUPFAM" id="SSF81383">
    <property type="entry name" value="F-box domain"/>
    <property type="match status" value="1"/>
</dbReference>
<accession>A0ABM0TQF1</accession>
<organism evidence="2 3">
    <name type="scientific">Camelina sativa</name>
    <name type="common">False flax</name>
    <name type="synonym">Myagrum sativum</name>
    <dbReference type="NCBI Taxonomy" id="90675"/>
    <lineage>
        <taxon>Eukaryota</taxon>
        <taxon>Viridiplantae</taxon>
        <taxon>Streptophyta</taxon>
        <taxon>Embryophyta</taxon>
        <taxon>Tracheophyta</taxon>
        <taxon>Spermatophyta</taxon>
        <taxon>Magnoliopsida</taxon>
        <taxon>eudicotyledons</taxon>
        <taxon>Gunneridae</taxon>
        <taxon>Pentapetalae</taxon>
        <taxon>rosids</taxon>
        <taxon>malvids</taxon>
        <taxon>Brassicales</taxon>
        <taxon>Brassicaceae</taxon>
        <taxon>Camelineae</taxon>
        <taxon>Camelina</taxon>
    </lineage>
</organism>
<name>A0ABM0TQF1_CAMSA</name>
<dbReference type="InterPro" id="IPR032675">
    <property type="entry name" value="LRR_dom_sf"/>
</dbReference>
<dbReference type="Gene3D" id="3.80.10.10">
    <property type="entry name" value="Ribonuclease Inhibitor"/>
    <property type="match status" value="1"/>
</dbReference>
<dbReference type="InterPro" id="IPR036047">
    <property type="entry name" value="F-box-like_dom_sf"/>
</dbReference>
<dbReference type="PROSITE" id="PS50181">
    <property type="entry name" value="FBOX"/>
    <property type="match status" value="1"/>
</dbReference>
<dbReference type="Proteomes" id="UP000694864">
    <property type="component" value="Chromosome 9"/>
</dbReference>
<dbReference type="Pfam" id="PF24758">
    <property type="entry name" value="LRR_At5g56370"/>
    <property type="match status" value="1"/>
</dbReference>
<dbReference type="SUPFAM" id="SSF52047">
    <property type="entry name" value="RNI-like"/>
    <property type="match status" value="1"/>
</dbReference>
<reference evidence="3" key="2">
    <citation type="submission" date="2025-08" db="UniProtKB">
        <authorList>
            <consortium name="RefSeq"/>
        </authorList>
    </citation>
    <scope>IDENTIFICATION</scope>
    <source>
        <tissue evidence="3">Leaf</tissue>
    </source>
</reference>
<keyword evidence="2" id="KW-1185">Reference proteome</keyword>
<feature type="domain" description="F-box" evidence="1">
    <location>
        <begin position="24"/>
        <end position="60"/>
    </location>
</feature>
<dbReference type="Pfam" id="PF08387">
    <property type="entry name" value="FBD"/>
    <property type="match status" value="1"/>
</dbReference>
<protein>
    <submittedName>
        <fullName evidence="3">F-box/LRR-repeat protein 13-like</fullName>
    </submittedName>
</protein>
<evidence type="ECO:0000313" key="2">
    <source>
        <dbReference type="Proteomes" id="UP000694864"/>
    </source>
</evidence>
<proteinExistence type="predicted"/>
<dbReference type="GeneID" id="104714142"/>
<dbReference type="CDD" id="cd22160">
    <property type="entry name" value="F-box_AtFBL13-like"/>
    <property type="match status" value="1"/>
</dbReference>
<dbReference type="RefSeq" id="XP_010429704.1">
    <property type="nucleotide sequence ID" value="XM_010431402.1"/>
</dbReference>
<dbReference type="InterPro" id="IPR006566">
    <property type="entry name" value="FBD"/>
</dbReference>